<name>N6TXG9_DENPD</name>
<dbReference type="InterPro" id="IPR033132">
    <property type="entry name" value="GH_1_N_CS"/>
</dbReference>
<evidence type="ECO:0000313" key="5">
    <source>
        <dbReference type="EMBL" id="ENN82778.1"/>
    </source>
</evidence>
<evidence type="ECO:0000256" key="3">
    <source>
        <dbReference type="ARBA" id="ARBA00023295"/>
    </source>
</evidence>
<dbReference type="InterPro" id="IPR017853">
    <property type="entry name" value="GH"/>
</dbReference>
<dbReference type="InterPro" id="IPR001360">
    <property type="entry name" value="Glyco_hydro_1"/>
</dbReference>
<dbReference type="GO" id="GO:0005975">
    <property type="term" value="P:carbohydrate metabolic process"/>
    <property type="evidence" value="ECO:0007669"/>
    <property type="project" value="InterPro"/>
</dbReference>
<dbReference type="PROSITE" id="PS00653">
    <property type="entry name" value="GLYCOSYL_HYDROL_F1_2"/>
    <property type="match status" value="1"/>
</dbReference>
<protein>
    <submittedName>
        <fullName evidence="5">Uncharacterized protein</fullName>
    </submittedName>
</protein>
<dbReference type="OrthoDB" id="65569at2759"/>
<keyword evidence="2" id="KW-0378">Hydrolase</keyword>
<dbReference type="EMBL" id="KB738082">
    <property type="protein sequence ID" value="ENN82778.1"/>
    <property type="molecule type" value="Genomic_DNA"/>
</dbReference>
<dbReference type="SUPFAM" id="SSF51445">
    <property type="entry name" value="(Trans)glycosidases"/>
    <property type="match status" value="1"/>
</dbReference>
<dbReference type="GO" id="GO:0008422">
    <property type="term" value="F:beta-glucosidase activity"/>
    <property type="evidence" value="ECO:0007669"/>
    <property type="project" value="TreeGrafter"/>
</dbReference>
<evidence type="ECO:0000256" key="1">
    <source>
        <dbReference type="ARBA" id="ARBA00010838"/>
    </source>
</evidence>
<dbReference type="HOGENOM" id="CLU_763463_0_0_1"/>
<evidence type="ECO:0000256" key="4">
    <source>
        <dbReference type="RuleBase" id="RU003690"/>
    </source>
</evidence>
<dbReference type="AlphaFoldDB" id="N6TXG9"/>
<comment type="similarity">
    <text evidence="1 4">Belongs to the glycosyl hydrolase 1 family.</text>
</comment>
<feature type="non-terminal residue" evidence="5">
    <location>
        <position position="1"/>
    </location>
</feature>
<dbReference type="Pfam" id="PF00232">
    <property type="entry name" value="Glyco_hydro_1"/>
    <property type="match status" value="2"/>
</dbReference>
<gene>
    <name evidence="5" type="ORF">YQE_00854</name>
</gene>
<evidence type="ECO:0000256" key="2">
    <source>
        <dbReference type="ARBA" id="ARBA00022801"/>
    </source>
</evidence>
<keyword evidence="3" id="KW-0326">Glycosidase</keyword>
<reference evidence="5" key="1">
    <citation type="journal article" date="2013" name="Genome Biol.">
        <title>Draft genome of the mountain pine beetle, Dendroctonus ponderosae Hopkins, a major forest pest.</title>
        <authorList>
            <person name="Keeling C.I."/>
            <person name="Yuen M.M."/>
            <person name="Liao N.Y."/>
            <person name="Docking T.R."/>
            <person name="Chan S.K."/>
            <person name="Taylor G.A."/>
            <person name="Palmquist D.L."/>
            <person name="Jackman S.D."/>
            <person name="Nguyen A."/>
            <person name="Li M."/>
            <person name="Henderson H."/>
            <person name="Janes J.K."/>
            <person name="Zhao Y."/>
            <person name="Pandoh P."/>
            <person name="Moore R."/>
            <person name="Sperling F.A."/>
            <person name="Huber D.P."/>
            <person name="Birol I."/>
            <person name="Jones S.J."/>
            <person name="Bohlmann J."/>
        </authorList>
    </citation>
    <scope>NUCLEOTIDE SEQUENCE</scope>
</reference>
<dbReference type="Gene3D" id="3.20.20.80">
    <property type="entry name" value="Glycosidases"/>
    <property type="match status" value="2"/>
</dbReference>
<sequence length="363" mass="40467">MRLSALVLAAFCGLVAQSQGEGTPGSHAHLFSDEVSNIAFPEGFMWGSASAAYQVEGACDVDGKASGLMQQVPLAGESIWDFDTHNNPDWFPEGQNGDVGCDAYHNTEVDIGKLRPDIIPAFVDYATLLFENFGEDVKWWATFNEPKQTCSGGYDSGGFSPQNLHPGRGAYICAHNLLRAHAKAYRVYDERFRATQKGKVSMVIDESWVEPATNSSEDILAAERGSLTTYGWYAHPIVYGVYYPEVMRERVDRRSAEQGLTESKLPSFTEEEKEELKGSCDFLAVNMYTTVPLIKGRPESRKLVWGQTFACALTSRTIWRKQYLIVSRWFLGGLAIWCAEFATLMATRRASLSLKMDTPIREM</sequence>
<organism evidence="5">
    <name type="scientific">Dendroctonus ponderosae</name>
    <name type="common">Mountain pine beetle</name>
    <dbReference type="NCBI Taxonomy" id="77166"/>
    <lineage>
        <taxon>Eukaryota</taxon>
        <taxon>Metazoa</taxon>
        <taxon>Ecdysozoa</taxon>
        <taxon>Arthropoda</taxon>
        <taxon>Hexapoda</taxon>
        <taxon>Insecta</taxon>
        <taxon>Pterygota</taxon>
        <taxon>Neoptera</taxon>
        <taxon>Endopterygota</taxon>
        <taxon>Coleoptera</taxon>
        <taxon>Polyphaga</taxon>
        <taxon>Cucujiformia</taxon>
        <taxon>Curculionidae</taxon>
        <taxon>Scolytinae</taxon>
        <taxon>Dendroctonus</taxon>
    </lineage>
</organism>
<dbReference type="PANTHER" id="PTHR10353:SF36">
    <property type="entry name" value="LP05116P"/>
    <property type="match status" value="1"/>
</dbReference>
<dbReference type="PANTHER" id="PTHR10353">
    <property type="entry name" value="GLYCOSYL HYDROLASE"/>
    <property type="match status" value="1"/>
</dbReference>
<accession>N6TXG9</accession>
<proteinExistence type="inferred from homology"/>